<evidence type="ECO:0000313" key="5">
    <source>
        <dbReference type="EMBL" id="RHZ24671.1"/>
    </source>
</evidence>
<dbReference type="Proteomes" id="UP000285430">
    <property type="component" value="Unassembled WGS sequence"/>
</dbReference>
<dbReference type="Gene3D" id="3.20.20.70">
    <property type="entry name" value="Aldolase class I"/>
    <property type="match status" value="1"/>
</dbReference>
<dbReference type="Pfam" id="PF02581">
    <property type="entry name" value="TMP-TENI"/>
    <property type="match status" value="1"/>
</dbReference>
<comment type="caution">
    <text evidence="5">The sequence shown here is derived from an EMBL/GenBank/DDBJ whole genome shotgun (WGS) entry which is preliminary data.</text>
</comment>
<dbReference type="GO" id="GO:0005737">
    <property type="term" value="C:cytoplasm"/>
    <property type="evidence" value="ECO:0007669"/>
    <property type="project" value="TreeGrafter"/>
</dbReference>
<dbReference type="CDD" id="cd00564">
    <property type="entry name" value="TMP_TenI"/>
    <property type="match status" value="1"/>
</dbReference>
<dbReference type="InterPro" id="IPR022998">
    <property type="entry name" value="ThiamineP_synth_TenI"/>
</dbReference>
<comment type="pathway">
    <text evidence="1">Cofactor biosynthesis; thiamine diphosphate biosynthesis.</text>
</comment>
<dbReference type="GO" id="GO:0004789">
    <property type="term" value="F:thiamine-phosphate diphosphorylase activity"/>
    <property type="evidence" value="ECO:0007669"/>
    <property type="project" value="TreeGrafter"/>
</dbReference>
<dbReference type="VEuPathDB" id="FungiDB:H257_00517"/>
<dbReference type="PANTHER" id="PTHR20857:SF23">
    <property type="entry name" value="THIAMINE BIOSYNTHETIC BIFUNCTIONAL ENZYME"/>
    <property type="match status" value="1"/>
</dbReference>
<sequence length="231" mass="24644">MAVLQHNQRPWLVLVVSVHDVLVGTALKAALSVPAVDVVQLRHTSTQSSPNSTSEFADAMRSLPSMGTLLATPPLYVVNAPPDLPQNTPCLDGRHYPERYLATLKERQQQRDGRGFFGVSVHAISSAVTAAALEASYLQVGTMFPTASHPEKTSVEGPELMRAVRQALPSTRLIGIGGITESNCVDVVRAGANGIAVIRAILDADKPDIAATRLRQALDNASVQDPNVNII</sequence>
<feature type="chain" id="PRO_5018788712" description="Thiamine phosphate synthase/TenI domain-containing protein" evidence="3">
    <location>
        <begin position="27"/>
        <end position="231"/>
    </location>
</feature>
<keyword evidence="3" id="KW-0732">Signal</keyword>
<name>A0A3R7BVH4_APHAT</name>
<dbReference type="GO" id="GO:0009228">
    <property type="term" value="P:thiamine biosynthetic process"/>
    <property type="evidence" value="ECO:0007669"/>
    <property type="project" value="UniProtKB-KW"/>
</dbReference>
<evidence type="ECO:0000313" key="6">
    <source>
        <dbReference type="Proteomes" id="UP000285430"/>
    </source>
</evidence>
<evidence type="ECO:0000256" key="3">
    <source>
        <dbReference type="SAM" id="SignalP"/>
    </source>
</evidence>
<evidence type="ECO:0000256" key="2">
    <source>
        <dbReference type="ARBA" id="ARBA00022977"/>
    </source>
</evidence>
<feature type="domain" description="Thiamine phosphate synthase/TenI" evidence="4">
    <location>
        <begin position="25"/>
        <end position="201"/>
    </location>
</feature>
<gene>
    <name evidence="5" type="ORF">DYB37_002692</name>
</gene>
<reference evidence="5 6" key="1">
    <citation type="submission" date="2018-08" db="EMBL/GenBank/DDBJ databases">
        <title>Aphanomyces genome sequencing and annotation.</title>
        <authorList>
            <person name="Minardi D."/>
            <person name="Oidtmann B."/>
            <person name="Van Der Giezen M."/>
            <person name="Studholme D.J."/>
        </authorList>
    </citation>
    <scope>NUCLEOTIDE SEQUENCE [LARGE SCALE GENOMIC DNA]</scope>
    <source>
        <strain evidence="5 6">Da</strain>
    </source>
</reference>
<feature type="signal peptide" evidence="3">
    <location>
        <begin position="1"/>
        <end position="26"/>
    </location>
</feature>
<protein>
    <recommendedName>
        <fullName evidence="4">Thiamine phosphate synthase/TenI domain-containing protein</fullName>
    </recommendedName>
</protein>
<dbReference type="SUPFAM" id="SSF51391">
    <property type="entry name" value="Thiamin phosphate synthase"/>
    <property type="match status" value="1"/>
</dbReference>
<dbReference type="InterPro" id="IPR036206">
    <property type="entry name" value="ThiamineP_synth_sf"/>
</dbReference>
<dbReference type="AlphaFoldDB" id="A0A3R7BVH4"/>
<dbReference type="InterPro" id="IPR013785">
    <property type="entry name" value="Aldolase_TIM"/>
</dbReference>
<evidence type="ECO:0000259" key="4">
    <source>
        <dbReference type="Pfam" id="PF02581"/>
    </source>
</evidence>
<organism evidence="5 6">
    <name type="scientific">Aphanomyces astaci</name>
    <name type="common">Crayfish plague agent</name>
    <dbReference type="NCBI Taxonomy" id="112090"/>
    <lineage>
        <taxon>Eukaryota</taxon>
        <taxon>Sar</taxon>
        <taxon>Stramenopiles</taxon>
        <taxon>Oomycota</taxon>
        <taxon>Saprolegniomycetes</taxon>
        <taxon>Saprolegniales</taxon>
        <taxon>Verrucalvaceae</taxon>
        <taxon>Aphanomyces</taxon>
    </lineage>
</organism>
<proteinExistence type="predicted"/>
<accession>A0A3R7BVH4</accession>
<dbReference type="PANTHER" id="PTHR20857">
    <property type="entry name" value="THIAMINE-PHOSPHATE PYROPHOSPHORYLASE"/>
    <property type="match status" value="1"/>
</dbReference>
<dbReference type="EMBL" id="QUTH01002653">
    <property type="protein sequence ID" value="RHZ24671.1"/>
    <property type="molecule type" value="Genomic_DNA"/>
</dbReference>
<keyword evidence="2" id="KW-0784">Thiamine biosynthesis</keyword>
<evidence type="ECO:0000256" key="1">
    <source>
        <dbReference type="ARBA" id="ARBA00004948"/>
    </source>
</evidence>